<accession>A0A4Q0AID1</accession>
<evidence type="ECO:0000313" key="1">
    <source>
        <dbReference type="EMBL" id="RWZ78904.1"/>
    </source>
</evidence>
<protein>
    <submittedName>
        <fullName evidence="1">Uncharacterized protein</fullName>
    </submittedName>
</protein>
<dbReference type="EMBL" id="SCKX01000001">
    <property type="protein sequence ID" value="RWZ78904.1"/>
    <property type="molecule type" value="Genomic_DNA"/>
</dbReference>
<dbReference type="Proteomes" id="UP000289257">
    <property type="component" value="Unassembled WGS sequence"/>
</dbReference>
<keyword evidence="2" id="KW-1185">Reference proteome</keyword>
<dbReference type="AlphaFoldDB" id="A0A4Q0AID1"/>
<comment type="caution">
    <text evidence="1">The sequence shown here is derived from an EMBL/GenBank/DDBJ whole genome shotgun (WGS) entry which is preliminary data.</text>
</comment>
<sequence>MDETYTPPQKTDEIEDNFSTINEWQAKAAAEKARQLIGTPTQAEDPKGWSFGRKLGATIALAGAVGLGAGGATVAADSLIPGKEVASASSTVLNGEGLQQSVDRAIEQIELKKIYPSGPTERLDVISEANKIYSDQNGIVQPGQNVTVVAKESPIFGNITYEAVPNSDSPIPSPKTR</sequence>
<reference evidence="1" key="1">
    <citation type="submission" date="2019-01" db="EMBL/GenBank/DDBJ databases">
        <title>Genomic signatures and co-occurrence patterns of the ultra-small Saccharimodia (Patescibacteria phylum) suggest a symbiotic lifestyle.</title>
        <authorList>
            <person name="Lemos L."/>
            <person name="Medeiros J."/>
            <person name="Andreote F."/>
            <person name="Fernandes G."/>
            <person name="Varani A."/>
            <person name="Oliveira G."/>
            <person name="Pylro V."/>
        </authorList>
    </citation>
    <scope>NUCLEOTIDE SEQUENCE [LARGE SCALE GENOMIC DNA]</scope>
    <source>
        <strain evidence="1">AMD02</strain>
    </source>
</reference>
<gene>
    <name evidence="1" type="ORF">EOT05_04135</name>
</gene>
<name>A0A4Q0AID1_9BACT</name>
<organism evidence="1 2">
    <name type="scientific">Candidatus Microsaccharimonas sossegonensis</name>
    <dbReference type="NCBI Taxonomy" id="2506948"/>
    <lineage>
        <taxon>Bacteria</taxon>
        <taxon>Candidatus Saccharimonadota</taxon>
        <taxon>Candidatus Saccharimonadia</taxon>
        <taxon>Candidatus Saccharimonadales</taxon>
        <taxon>Candidatus Saccharimonadaceae</taxon>
        <taxon>Candidatus Microsaccharimonas</taxon>
    </lineage>
</organism>
<proteinExistence type="predicted"/>
<evidence type="ECO:0000313" key="2">
    <source>
        <dbReference type="Proteomes" id="UP000289257"/>
    </source>
</evidence>